<dbReference type="NCBIfam" id="TIGR00231">
    <property type="entry name" value="small_GTP"/>
    <property type="match status" value="1"/>
</dbReference>
<dbReference type="EMBL" id="JAHYBZ010000005">
    <property type="protein sequence ID" value="MBW6399223.1"/>
    <property type="molecule type" value="Genomic_DNA"/>
</dbReference>
<dbReference type="PANTHER" id="PTHR42714:SF2">
    <property type="entry name" value="TRNA MODIFICATION GTPASE GTPBP3, MITOCHONDRIAL"/>
    <property type="match status" value="1"/>
</dbReference>
<dbReference type="InterPro" id="IPR005225">
    <property type="entry name" value="Small_GTP-bd"/>
</dbReference>
<dbReference type="Proteomes" id="UP001196565">
    <property type="component" value="Unassembled WGS sequence"/>
</dbReference>
<feature type="binding site" evidence="6">
    <location>
        <begin position="326"/>
        <end position="329"/>
    </location>
    <ligand>
        <name>GTP</name>
        <dbReference type="ChEBI" id="CHEBI:37565"/>
    </ligand>
</feature>
<dbReference type="InterPro" id="IPR031168">
    <property type="entry name" value="G_TrmE"/>
</dbReference>
<evidence type="ECO:0000256" key="4">
    <source>
        <dbReference type="ARBA" id="ARBA00022958"/>
    </source>
</evidence>
<gene>
    <name evidence="6 9" type="primary">mnmE</name>
    <name evidence="6" type="synonym">trmE</name>
    <name evidence="9" type="ORF">KPL78_15275</name>
</gene>
<dbReference type="Gene3D" id="1.20.120.430">
    <property type="entry name" value="tRNA modification GTPase MnmE domain 2"/>
    <property type="match status" value="1"/>
</dbReference>
<evidence type="ECO:0000256" key="3">
    <source>
        <dbReference type="ARBA" id="ARBA00022741"/>
    </source>
</evidence>
<sequence length="439" mass="45406">MTATDTIFALASGAGRAAVAVLRLSGPRSADILATLAGRLPQPRMASLRRLRAPGSGEQLDQALVLWFPGPASYTGEDCGELHLHGGPAVVTAVGTALAALGARPAEPGEFTRRAFLNARMDLTAAEGVADLIDAETDAQRRQALRQADGALAALYGGWADRLTKLLAHQEAAIEFAEDDLPTDLGNRAREGAARLGAEIAVHLADGGRGERLRDGLMVAILGAPNAGKSSLLNALAGREAAIVSARAGTTRDVVEVRLILAGVPVTLADTAGLREAADEIEEEGIRRARRKAKEADLVLTVFAADVPPDEGTLAWVRPGAMVLANKADLAPAPAMIGGVVPLAISARSGEGLDTLRASLAEAAARLAGVGDAALLTRPRHRAALTEAAAWLTEAAAAPLPELTSEALRAALRALGRLTGRVGVEEVLDVVFRDFCIGK</sequence>
<dbReference type="NCBIfam" id="NF003661">
    <property type="entry name" value="PRK05291.1-3"/>
    <property type="match status" value="1"/>
</dbReference>
<dbReference type="EC" id="3.6.-.-" evidence="6"/>
<dbReference type="InterPro" id="IPR027266">
    <property type="entry name" value="TrmE/GcvT-like"/>
</dbReference>
<evidence type="ECO:0000256" key="1">
    <source>
        <dbReference type="ARBA" id="ARBA00011043"/>
    </source>
</evidence>
<comment type="subcellular location">
    <subcellularLocation>
        <location evidence="6">Cytoplasm</location>
    </subcellularLocation>
</comment>
<dbReference type="CDD" id="cd14858">
    <property type="entry name" value="TrmE_N"/>
    <property type="match status" value="1"/>
</dbReference>
<feature type="binding site" evidence="6">
    <location>
        <position position="120"/>
    </location>
    <ligand>
        <name>(6S)-5-formyl-5,6,7,8-tetrahydrofolate</name>
        <dbReference type="ChEBI" id="CHEBI:57457"/>
    </ligand>
</feature>
<comment type="function">
    <text evidence="6">Exhibits a very high intrinsic GTPase hydrolysis rate. Involved in the addition of a carboxymethylaminomethyl (cmnm) group at the wobble position (U34) of certain tRNAs, forming tRNA-cmnm(5)s(2)U34.</text>
</comment>
<dbReference type="SUPFAM" id="SSF52540">
    <property type="entry name" value="P-loop containing nucleoside triphosphate hydrolases"/>
    <property type="match status" value="1"/>
</dbReference>
<dbReference type="Gene3D" id="3.30.1360.120">
    <property type="entry name" value="Probable tRNA modification gtpase trme, domain 1"/>
    <property type="match status" value="1"/>
</dbReference>
<keyword evidence="3 6" id="KW-0547">Nucleotide-binding</keyword>
<dbReference type="InterPro" id="IPR018948">
    <property type="entry name" value="GTP-bd_TrmE_N"/>
</dbReference>
<feature type="binding site" evidence="6">
    <location>
        <position position="439"/>
    </location>
    <ligand>
        <name>(6S)-5-formyl-5,6,7,8-tetrahydrofolate</name>
        <dbReference type="ChEBI" id="CHEBI:57457"/>
    </ligand>
</feature>
<organism evidence="9 10">
    <name type="scientific">Roseomonas alba</name>
    <dbReference type="NCBI Taxonomy" id="2846776"/>
    <lineage>
        <taxon>Bacteria</taxon>
        <taxon>Pseudomonadati</taxon>
        <taxon>Pseudomonadota</taxon>
        <taxon>Alphaproteobacteria</taxon>
        <taxon>Acetobacterales</taxon>
        <taxon>Roseomonadaceae</taxon>
        <taxon>Roseomonas</taxon>
    </lineage>
</organism>
<dbReference type="RefSeq" id="WP_219763837.1">
    <property type="nucleotide sequence ID" value="NZ_JAHYBZ010000005.1"/>
</dbReference>
<dbReference type="Pfam" id="PF10396">
    <property type="entry name" value="TrmE_N"/>
    <property type="match status" value="1"/>
</dbReference>
<evidence type="ECO:0000256" key="7">
    <source>
        <dbReference type="RuleBase" id="RU003313"/>
    </source>
</evidence>
<accession>A0ABS7AA97</accession>
<feature type="binding site" evidence="6">
    <location>
        <position position="23"/>
    </location>
    <ligand>
        <name>(6S)-5-formyl-5,6,7,8-tetrahydrofolate</name>
        <dbReference type="ChEBI" id="CHEBI:57457"/>
    </ligand>
</feature>
<keyword evidence="6 9" id="KW-0378">Hydrolase</keyword>
<dbReference type="InterPro" id="IPR006073">
    <property type="entry name" value="GTP-bd"/>
</dbReference>
<feature type="binding site" evidence="6">
    <location>
        <begin position="226"/>
        <end position="231"/>
    </location>
    <ligand>
        <name>GTP</name>
        <dbReference type="ChEBI" id="CHEBI:37565"/>
    </ligand>
</feature>
<evidence type="ECO:0000256" key="2">
    <source>
        <dbReference type="ARBA" id="ARBA00022694"/>
    </source>
</evidence>
<dbReference type="GO" id="GO:0016787">
    <property type="term" value="F:hydrolase activity"/>
    <property type="evidence" value="ECO:0007669"/>
    <property type="project" value="UniProtKB-KW"/>
</dbReference>
<keyword evidence="2 6" id="KW-0819">tRNA processing</keyword>
<dbReference type="Pfam" id="PF01926">
    <property type="entry name" value="MMR_HSR1"/>
    <property type="match status" value="1"/>
</dbReference>
<proteinExistence type="inferred from homology"/>
<feature type="binding site" evidence="6">
    <location>
        <begin position="245"/>
        <end position="251"/>
    </location>
    <ligand>
        <name>GTP</name>
        <dbReference type="ChEBI" id="CHEBI:37565"/>
    </ligand>
</feature>
<dbReference type="InterPro" id="IPR004520">
    <property type="entry name" value="GTPase_MnmE"/>
</dbReference>
<dbReference type="PANTHER" id="PTHR42714">
    <property type="entry name" value="TRNA MODIFICATION GTPASE GTPBP3"/>
    <property type="match status" value="1"/>
</dbReference>
<comment type="cofactor">
    <cofactor evidence="6">
        <name>K(+)</name>
        <dbReference type="ChEBI" id="CHEBI:29103"/>
    </cofactor>
    <text evidence="6">Binds 1 potassium ion per subunit.</text>
</comment>
<keyword evidence="6" id="KW-0460">Magnesium</keyword>
<keyword evidence="6" id="KW-0963">Cytoplasm</keyword>
<feature type="binding site" evidence="6">
    <location>
        <position position="251"/>
    </location>
    <ligand>
        <name>Mg(2+)</name>
        <dbReference type="ChEBI" id="CHEBI:18420"/>
    </ligand>
</feature>
<comment type="subunit">
    <text evidence="6">Homodimer. Heterotetramer of two MnmE and two MnmG subunits.</text>
</comment>
<comment type="similarity">
    <text evidence="1 6 7">Belongs to the TRAFAC class TrmE-Era-EngA-EngB-Septin-like GTPase superfamily. TrmE GTPase family.</text>
</comment>
<dbReference type="PRINTS" id="PR00326">
    <property type="entry name" value="GTP1OBG"/>
</dbReference>
<evidence type="ECO:0000313" key="10">
    <source>
        <dbReference type="Proteomes" id="UP001196565"/>
    </source>
</evidence>
<feature type="binding site" evidence="6">
    <location>
        <position position="230"/>
    </location>
    <ligand>
        <name>Mg(2+)</name>
        <dbReference type="ChEBI" id="CHEBI:18420"/>
    </ligand>
</feature>
<feature type="binding site" evidence="6">
    <location>
        <begin position="270"/>
        <end position="273"/>
    </location>
    <ligand>
        <name>GTP</name>
        <dbReference type="ChEBI" id="CHEBI:37565"/>
    </ligand>
</feature>
<keyword evidence="5 6" id="KW-0342">GTP-binding</keyword>
<dbReference type="PROSITE" id="PS51709">
    <property type="entry name" value="G_TRME"/>
    <property type="match status" value="1"/>
</dbReference>
<protein>
    <recommendedName>
        <fullName evidence="6">tRNA modification GTPase MnmE</fullName>
        <ecNumber evidence="6">3.6.-.-</ecNumber>
    </recommendedName>
</protein>
<dbReference type="InterPro" id="IPR025867">
    <property type="entry name" value="MnmE_helical"/>
</dbReference>
<evidence type="ECO:0000256" key="5">
    <source>
        <dbReference type="ARBA" id="ARBA00023134"/>
    </source>
</evidence>
<dbReference type="Pfam" id="PF12631">
    <property type="entry name" value="MnmE_helical"/>
    <property type="match status" value="1"/>
</dbReference>
<keyword evidence="10" id="KW-1185">Reference proteome</keyword>
<reference evidence="9 10" key="1">
    <citation type="submission" date="2021-07" db="EMBL/GenBank/DDBJ databases">
        <authorList>
            <person name="So Y."/>
        </authorList>
    </citation>
    <scope>NUCLEOTIDE SEQUENCE [LARGE SCALE GENOMIC DNA]</scope>
    <source>
        <strain evidence="9 10">HJA6</strain>
    </source>
</reference>
<feature type="domain" description="TrmE-type G" evidence="8">
    <location>
        <begin position="216"/>
        <end position="365"/>
    </location>
</feature>
<dbReference type="InterPro" id="IPR027417">
    <property type="entry name" value="P-loop_NTPase"/>
</dbReference>
<dbReference type="InterPro" id="IPR027368">
    <property type="entry name" value="MnmE_dom2"/>
</dbReference>
<keyword evidence="6" id="KW-0479">Metal-binding</keyword>
<dbReference type="Gene3D" id="3.40.50.300">
    <property type="entry name" value="P-loop containing nucleotide triphosphate hydrolases"/>
    <property type="match status" value="1"/>
</dbReference>
<dbReference type="NCBIfam" id="TIGR00450">
    <property type="entry name" value="mnmE_trmE_thdF"/>
    <property type="match status" value="1"/>
</dbReference>
<dbReference type="CDD" id="cd04164">
    <property type="entry name" value="trmE"/>
    <property type="match status" value="1"/>
</dbReference>
<comment type="caution">
    <text evidence="6">Lacks conserved residue(s) required for the propagation of feature annotation.</text>
</comment>
<evidence type="ECO:0000256" key="6">
    <source>
        <dbReference type="HAMAP-Rule" id="MF_00379"/>
    </source>
</evidence>
<dbReference type="HAMAP" id="MF_00379">
    <property type="entry name" value="GTPase_MnmE"/>
    <property type="match status" value="1"/>
</dbReference>
<evidence type="ECO:0000313" key="9">
    <source>
        <dbReference type="EMBL" id="MBW6399223.1"/>
    </source>
</evidence>
<name>A0ABS7AA97_9PROT</name>
<feature type="binding site" evidence="6">
    <location>
        <begin position="346"/>
        <end position="348"/>
    </location>
    <ligand>
        <name>GTP</name>
        <dbReference type="ChEBI" id="CHEBI:37565"/>
    </ligand>
</feature>
<feature type="binding site" evidence="6">
    <location>
        <position position="81"/>
    </location>
    <ligand>
        <name>(6S)-5-formyl-5,6,7,8-tetrahydrofolate</name>
        <dbReference type="ChEBI" id="CHEBI:57457"/>
    </ligand>
</feature>
<keyword evidence="4 6" id="KW-0630">Potassium</keyword>
<evidence type="ECO:0000259" key="8">
    <source>
        <dbReference type="PROSITE" id="PS51709"/>
    </source>
</evidence>
<comment type="caution">
    <text evidence="9">The sequence shown here is derived from an EMBL/GenBank/DDBJ whole genome shotgun (WGS) entry which is preliminary data.</text>
</comment>